<dbReference type="Gene3D" id="1.50.10.20">
    <property type="match status" value="1"/>
</dbReference>
<dbReference type="PROSITE" id="PS51318">
    <property type="entry name" value="TAT"/>
    <property type="match status" value="1"/>
</dbReference>
<dbReference type="InterPro" id="IPR008928">
    <property type="entry name" value="6-hairpin_glycosidase_sf"/>
</dbReference>
<dbReference type="Proteomes" id="UP000319263">
    <property type="component" value="Chromosome"/>
</dbReference>
<evidence type="ECO:0000313" key="1">
    <source>
        <dbReference type="EMBL" id="QDP98070.1"/>
    </source>
</evidence>
<dbReference type="GO" id="GO:0005975">
    <property type="term" value="P:carbohydrate metabolic process"/>
    <property type="evidence" value="ECO:0007669"/>
    <property type="project" value="InterPro"/>
</dbReference>
<dbReference type="InterPro" id="IPR053169">
    <property type="entry name" value="MUG_Protein"/>
</dbReference>
<dbReference type="RefSeq" id="WP_143988016.1">
    <property type="nucleotide sequence ID" value="NZ_CP041692.1"/>
</dbReference>
<dbReference type="InterPro" id="IPR005198">
    <property type="entry name" value="Glyco_hydro_76"/>
</dbReference>
<organism evidence="1 2">
    <name type="scientific">Microlunatus elymi</name>
    <dbReference type="NCBI Taxonomy" id="2596828"/>
    <lineage>
        <taxon>Bacteria</taxon>
        <taxon>Bacillati</taxon>
        <taxon>Actinomycetota</taxon>
        <taxon>Actinomycetes</taxon>
        <taxon>Propionibacteriales</taxon>
        <taxon>Propionibacteriaceae</taxon>
        <taxon>Microlunatus</taxon>
    </lineage>
</organism>
<sequence length="407" mass="46199">MKHSVPISRPFSTSRRGALAGGLGLAAVAATGWQAAPSAHADGTTAPAHGRLPAHLIRAQQAYNALQKYFYDPDSHFYLEQYPYTDGNPWSYVWPFGQAMVATQVMSGIPGIGRRYRSDVDDRFRALEAYWNNQTDPPGYDSYLRPPAGQGGDKFYDDNEWLGLGFLLRHNLNGRGDRTALTKAEQIFDLVTYGWDTDASHPCPGGVFWTQASWSHDRNTVSNAPGAEIGLRLYLLTGKRSYLDWSLKMYDWVRSYLLAPNELYWDNVHMDGSIDRTQWSYNQGVMIGAGALLYRATGRRQYLDQARRTAAAALDFYAADEHYFDQPAEFNAIFFANLLQLSTIAPDRLYQKAIRWYADQSYQRYRDPATGLYRFDGDNPVTLLHQSAMVRIEGMLSWSPRDYRKLT</sequence>
<name>A0A516Q3S7_9ACTN</name>
<dbReference type="InterPro" id="IPR006311">
    <property type="entry name" value="TAT_signal"/>
</dbReference>
<gene>
    <name evidence="1" type="ORF">FOE78_21130</name>
</gene>
<dbReference type="EMBL" id="CP041692">
    <property type="protein sequence ID" value="QDP98070.1"/>
    <property type="molecule type" value="Genomic_DNA"/>
</dbReference>
<dbReference type="OrthoDB" id="2505409at2"/>
<dbReference type="KEGG" id="mik:FOE78_21130"/>
<dbReference type="PANTHER" id="PTHR47791">
    <property type="entry name" value="MEIOTICALLY UP-REGULATED GENE 191 PROTEIN"/>
    <property type="match status" value="1"/>
</dbReference>
<reference evidence="1 2" key="1">
    <citation type="submission" date="2019-07" db="EMBL/GenBank/DDBJ databases">
        <title>Microlunatus dokdonensis sp. nov. isolated from the rhizospheric soil of the wild plant Elymus tsukushiensis.</title>
        <authorList>
            <person name="Ghim S.-Y."/>
            <person name="Hwang Y.-J."/>
            <person name="Son J.-S."/>
            <person name="Shin J.-H."/>
        </authorList>
    </citation>
    <scope>NUCLEOTIDE SEQUENCE [LARGE SCALE GENOMIC DNA]</scope>
    <source>
        <strain evidence="1 2">KUDC0627</strain>
    </source>
</reference>
<keyword evidence="1" id="KW-0378">Hydrolase</keyword>
<dbReference type="Pfam" id="PF03663">
    <property type="entry name" value="Glyco_hydro_76"/>
    <property type="match status" value="1"/>
</dbReference>
<dbReference type="PANTHER" id="PTHR47791:SF4">
    <property type="entry name" value="(PUTATIVE SECRETED PROTEIN)-RELATED"/>
    <property type="match status" value="1"/>
</dbReference>
<accession>A0A516Q3S7</accession>
<protein>
    <submittedName>
        <fullName evidence="1">Glycosyl hydrolase</fullName>
    </submittedName>
</protein>
<keyword evidence="2" id="KW-1185">Reference proteome</keyword>
<evidence type="ECO:0000313" key="2">
    <source>
        <dbReference type="Proteomes" id="UP000319263"/>
    </source>
</evidence>
<dbReference type="AlphaFoldDB" id="A0A516Q3S7"/>
<proteinExistence type="predicted"/>
<dbReference type="GO" id="GO:0016787">
    <property type="term" value="F:hydrolase activity"/>
    <property type="evidence" value="ECO:0007669"/>
    <property type="project" value="UniProtKB-KW"/>
</dbReference>
<dbReference type="SUPFAM" id="SSF48208">
    <property type="entry name" value="Six-hairpin glycosidases"/>
    <property type="match status" value="1"/>
</dbReference>